<evidence type="ECO:0000313" key="1">
    <source>
        <dbReference type="EnsemblPlants" id="PAC:32935682.CDS.1"/>
    </source>
</evidence>
<dbReference type="Gramene" id="Pp3c2_18110V3.2">
    <property type="protein sequence ID" value="PAC:32935682.CDS.1"/>
    <property type="gene ID" value="Pp3c2_18110"/>
</dbReference>
<dbReference type="Proteomes" id="UP000006727">
    <property type="component" value="Chromosome 2"/>
</dbReference>
<protein>
    <submittedName>
        <fullName evidence="1">Uncharacterized protein</fullName>
    </submittedName>
</protein>
<name>A0A7I3Z9F8_PHYPA</name>
<evidence type="ECO:0000313" key="2">
    <source>
        <dbReference type="Proteomes" id="UP000006727"/>
    </source>
</evidence>
<dbReference type="AlphaFoldDB" id="A0A7I3Z9F8"/>
<reference evidence="1" key="3">
    <citation type="submission" date="2020-12" db="UniProtKB">
        <authorList>
            <consortium name="EnsemblPlants"/>
        </authorList>
    </citation>
    <scope>IDENTIFICATION</scope>
</reference>
<dbReference type="EMBL" id="ABEU02000002">
    <property type="status" value="NOT_ANNOTATED_CDS"/>
    <property type="molecule type" value="Genomic_DNA"/>
</dbReference>
<reference evidence="1 2" key="2">
    <citation type="journal article" date="2018" name="Plant J.">
        <title>The Physcomitrella patens chromosome-scale assembly reveals moss genome structure and evolution.</title>
        <authorList>
            <person name="Lang D."/>
            <person name="Ullrich K.K."/>
            <person name="Murat F."/>
            <person name="Fuchs J."/>
            <person name="Jenkins J."/>
            <person name="Haas F.B."/>
            <person name="Piednoel M."/>
            <person name="Gundlach H."/>
            <person name="Van Bel M."/>
            <person name="Meyberg R."/>
            <person name="Vives C."/>
            <person name="Morata J."/>
            <person name="Symeonidi A."/>
            <person name="Hiss M."/>
            <person name="Muchero W."/>
            <person name="Kamisugi Y."/>
            <person name="Saleh O."/>
            <person name="Blanc G."/>
            <person name="Decker E.L."/>
            <person name="van Gessel N."/>
            <person name="Grimwood J."/>
            <person name="Hayes R.D."/>
            <person name="Graham S.W."/>
            <person name="Gunter L.E."/>
            <person name="McDaniel S.F."/>
            <person name="Hoernstein S.N.W."/>
            <person name="Larsson A."/>
            <person name="Li F.W."/>
            <person name="Perroud P.F."/>
            <person name="Phillips J."/>
            <person name="Ranjan P."/>
            <person name="Rokshar D.S."/>
            <person name="Rothfels C.J."/>
            <person name="Schneider L."/>
            <person name="Shu S."/>
            <person name="Stevenson D.W."/>
            <person name="Thummler F."/>
            <person name="Tillich M."/>
            <person name="Villarreal Aguilar J.C."/>
            <person name="Widiez T."/>
            <person name="Wong G.K."/>
            <person name="Wymore A."/>
            <person name="Zhang Y."/>
            <person name="Zimmer A.D."/>
            <person name="Quatrano R.S."/>
            <person name="Mayer K.F.X."/>
            <person name="Goodstein D."/>
            <person name="Casacuberta J.M."/>
            <person name="Vandepoele K."/>
            <person name="Reski R."/>
            <person name="Cuming A.C."/>
            <person name="Tuskan G.A."/>
            <person name="Maumus F."/>
            <person name="Salse J."/>
            <person name="Schmutz J."/>
            <person name="Rensing S.A."/>
        </authorList>
    </citation>
    <scope>NUCLEOTIDE SEQUENCE [LARGE SCALE GENOMIC DNA]</scope>
    <source>
        <strain evidence="1 2">cv. Gransden 2004</strain>
    </source>
</reference>
<sequence>MQFTHRPRSEYGPDPSSVEVLLKTLYVKRIAADLESIVSALVARQWKPTWNRRPLKCYVAPQLPFLSTILLHVKLVELK</sequence>
<reference evidence="1 2" key="1">
    <citation type="journal article" date="2008" name="Science">
        <title>The Physcomitrella genome reveals evolutionary insights into the conquest of land by plants.</title>
        <authorList>
            <person name="Rensing S."/>
            <person name="Lang D."/>
            <person name="Zimmer A."/>
            <person name="Terry A."/>
            <person name="Salamov A."/>
            <person name="Shapiro H."/>
            <person name="Nishiyama T."/>
            <person name="Perroud P.-F."/>
            <person name="Lindquist E."/>
            <person name="Kamisugi Y."/>
            <person name="Tanahashi T."/>
            <person name="Sakakibara K."/>
            <person name="Fujita T."/>
            <person name="Oishi K."/>
            <person name="Shin-I T."/>
            <person name="Kuroki Y."/>
            <person name="Toyoda A."/>
            <person name="Suzuki Y."/>
            <person name="Hashimoto A."/>
            <person name="Yamaguchi K."/>
            <person name="Sugano A."/>
            <person name="Kohara Y."/>
            <person name="Fujiyama A."/>
            <person name="Anterola A."/>
            <person name="Aoki S."/>
            <person name="Ashton N."/>
            <person name="Barbazuk W.B."/>
            <person name="Barker E."/>
            <person name="Bennetzen J."/>
            <person name="Bezanilla M."/>
            <person name="Blankenship R."/>
            <person name="Cho S.H."/>
            <person name="Dutcher S."/>
            <person name="Estelle M."/>
            <person name="Fawcett J.A."/>
            <person name="Gundlach H."/>
            <person name="Hanada K."/>
            <person name="Heyl A."/>
            <person name="Hicks K.A."/>
            <person name="Hugh J."/>
            <person name="Lohr M."/>
            <person name="Mayer K."/>
            <person name="Melkozernov A."/>
            <person name="Murata T."/>
            <person name="Nelson D."/>
            <person name="Pils B."/>
            <person name="Prigge M."/>
            <person name="Reiss B."/>
            <person name="Renner T."/>
            <person name="Rombauts S."/>
            <person name="Rushton P."/>
            <person name="Sanderfoot A."/>
            <person name="Schween G."/>
            <person name="Shiu S.-H."/>
            <person name="Stueber K."/>
            <person name="Theodoulou F.L."/>
            <person name="Tu H."/>
            <person name="Van de Peer Y."/>
            <person name="Verrier P.J."/>
            <person name="Waters E."/>
            <person name="Wood A."/>
            <person name="Yang L."/>
            <person name="Cove D."/>
            <person name="Cuming A."/>
            <person name="Hasebe M."/>
            <person name="Lucas S."/>
            <person name="Mishler D.B."/>
            <person name="Reski R."/>
            <person name="Grigoriev I."/>
            <person name="Quatrano R.S."/>
            <person name="Boore J.L."/>
        </authorList>
    </citation>
    <scope>NUCLEOTIDE SEQUENCE [LARGE SCALE GENOMIC DNA]</scope>
    <source>
        <strain evidence="1 2">cv. Gransden 2004</strain>
    </source>
</reference>
<keyword evidence="2" id="KW-1185">Reference proteome</keyword>
<accession>A0A7I3Z9F8</accession>
<dbReference type="EnsemblPlants" id="Pp3c2_18110V3.2">
    <property type="protein sequence ID" value="PAC:32935682.CDS.1"/>
    <property type="gene ID" value="Pp3c2_18110"/>
</dbReference>
<proteinExistence type="predicted"/>
<organism evidence="1 2">
    <name type="scientific">Physcomitrium patens</name>
    <name type="common">Spreading-leaved earth moss</name>
    <name type="synonym">Physcomitrella patens</name>
    <dbReference type="NCBI Taxonomy" id="3218"/>
    <lineage>
        <taxon>Eukaryota</taxon>
        <taxon>Viridiplantae</taxon>
        <taxon>Streptophyta</taxon>
        <taxon>Embryophyta</taxon>
        <taxon>Bryophyta</taxon>
        <taxon>Bryophytina</taxon>
        <taxon>Bryopsida</taxon>
        <taxon>Funariidae</taxon>
        <taxon>Funariales</taxon>
        <taxon>Funariaceae</taxon>
        <taxon>Physcomitrium</taxon>
    </lineage>
</organism>